<feature type="coiled-coil region" evidence="9">
    <location>
        <begin position="226"/>
        <end position="260"/>
    </location>
</feature>
<accession>A0A9W7A406</accession>
<comment type="subcellular location">
    <subcellularLocation>
        <location evidence="1">Cell junction</location>
    </subcellularLocation>
    <subcellularLocation>
        <location evidence="2">Cytoplasm</location>
        <location evidence="2">Cytoskeleton</location>
        <location evidence="2">Microtubule organizing center</location>
        <location evidence="2">Centrosome</location>
    </subcellularLocation>
</comment>
<dbReference type="Proteomes" id="UP001165122">
    <property type="component" value="Unassembled WGS sequence"/>
</dbReference>
<name>A0A9W7A406_9STRA</name>
<evidence type="ECO:0000313" key="11">
    <source>
        <dbReference type="Proteomes" id="UP001165122"/>
    </source>
</evidence>
<gene>
    <name evidence="10" type="ORF">TrLO_g12709</name>
</gene>
<dbReference type="InterPro" id="IPR052300">
    <property type="entry name" value="Adhesion_Centrosome_assoc"/>
</dbReference>
<dbReference type="AlphaFoldDB" id="A0A9W7A406"/>
<evidence type="ECO:0000313" key="10">
    <source>
        <dbReference type="EMBL" id="GMH65399.1"/>
    </source>
</evidence>
<keyword evidence="5" id="KW-0130">Cell adhesion</keyword>
<evidence type="ECO:0000256" key="9">
    <source>
        <dbReference type="SAM" id="Coils"/>
    </source>
</evidence>
<evidence type="ECO:0000256" key="3">
    <source>
        <dbReference type="ARBA" id="ARBA00009291"/>
    </source>
</evidence>
<evidence type="ECO:0000256" key="4">
    <source>
        <dbReference type="ARBA" id="ARBA00022490"/>
    </source>
</evidence>
<evidence type="ECO:0000256" key="1">
    <source>
        <dbReference type="ARBA" id="ARBA00004282"/>
    </source>
</evidence>
<keyword evidence="11" id="KW-1185">Reference proteome</keyword>
<sequence>MEFSPPNHNITAAKQKKPFNVFQDVDENVLRSKNDRKTPGKAIKKAVSGKEGLKEVAESVGAFNVDFSNLNSETVNFIAALASKQRMTEAEAEQGRAEIHNLRVEKDALNSTISQTSARLFTLEQESATSRVKLESLSKQFREEKHRLTNERDELRNLNVRLSGRDEQYKAAGRKRENDYARLQKQLQTLSNQRTKDGKYKAFAATTSLTKKTKPGDKTAFLSKEVSSLEMRNLELLEENNDLRQTLRTLHAEIQDLVDKYDTINKYYMKIRTSKSAEEKVNKVNVEQGRFNMPMDWLKTNVSEKLFQQLLDLKEKCQRIILETSGTEEEEDKALAKLDESEAVKKLKKKIKDLKEIVEQQDDIIQVAIFDERRGPTDDEMNMSREEDLQDMKEQLRKEREDLENQWAEVSKMKMGEFIESQMAGTLMSSEQQSRRASGGGSPFVVIPFEATPETRLILERAGVKAEDVKIHSDELFD</sequence>
<comment type="similarity">
    <text evidence="3">Belongs to the ADIP family.</text>
</comment>
<dbReference type="PANTHER" id="PTHR46507">
    <property type="entry name" value="AFADIN- AND ALPHA-ACTININ-BINDING PROTEIN"/>
    <property type="match status" value="1"/>
</dbReference>
<dbReference type="GO" id="GO:0007155">
    <property type="term" value="P:cell adhesion"/>
    <property type="evidence" value="ECO:0007669"/>
    <property type="project" value="UniProtKB-KW"/>
</dbReference>
<feature type="coiled-coil region" evidence="9">
    <location>
        <begin position="92"/>
        <end position="193"/>
    </location>
</feature>
<keyword evidence="7 9" id="KW-0175">Coiled coil</keyword>
<keyword evidence="4" id="KW-0963">Cytoplasm</keyword>
<reference evidence="11" key="1">
    <citation type="journal article" date="2023" name="Commun. Biol.">
        <title>Genome analysis of Parmales, the sister group of diatoms, reveals the evolutionary specialization of diatoms from phago-mixotrophs to photoautotrophs.</title>
        <authorList>
            <person name="Ban H."/>
            <person name="Sato S."/>
            <person name="Yoshikawa S."/>
            <person name="Yamada K."/>
            <person name="Nakamura Y."/>
            <person name="Ichinomiya M."/>
            <person name="Sato N."/>
            <person name="Blanc-Mathieu R."/>
            <person name="Endo H."/>
            <person name="Kuwata A."/>
            <person name="Ogata H."/>
        </authorList>
    </citation>
    <scope>NUCLEOTIDE SEQUENCE [LARGE SCALE GENOMIC DNA]</scope>
    <source>
        <strain evidence="11">NIES 3700</strain>
    </source>
</reference>
<evidence type="ECO:0000256" key="5">
    <source>
        <dbReference type="ARBA" id="ARBA00022889"/>
    </source>
</evidence>
<dbReference type="GO" id="GO:0070161">
    <property type="term" value="C:anchoring junction"/>
    <property type="evidence" value="ECO:0007669"/>
    <property type="project" value="UniProtKB-SubCell"/>
</dbReference>
<dbReference type="GO" id="GO:0034451">
    <property type="term" value="C:centriolar satellite"/>
    <property type="evidence" value="ECO:0007669"/>
    <property type="project" value="TreeGrafter"/>
</dbReference>
<evidence type="ECO:0000256" key="2">
    <source>
        <dbReference type="ARBA" id="ARBA00004300"/>
    </source>
</evidence>
<organism evidence="10 11">
    <name type="scientific">Triparma laevis f. longispina</name>
    <dbReference type="NCBI Taxonomy" id="1714387"/>
    <lineage>
        <taxon>Eukaryota</taxon>
        <taxon>Sar</taxon>
        <taxon>Stramenopiles</taxon>
        <taxon>Ochrophyta</taxon>
        <taxon>Bolidophyceae</taxon>
        <taxon>Parmales</taxon>
        <taxon>Triparmaceae</taxon>
        <taxon>Triparma</taxon>
    </lineage>
</organism>
<dbReference type="GO" id="GO:0035735">
    <property type="term" value="P:intraciliary transport involved in cilium assembly"/>
    <property type="evidence" value="ECO:0007669"/>
    <property type="project" value="TreeGrafter"/>
</dbReference>
<protein>
    <submittedName>
        <fullName evidence="10">Uncharacterized protein</fullName>
    </submittedName>
</protein>
<dbReference type="PANTHER" id="PTHR46507:SF4">
    <property type="entry name" value="SSX FAMILY MEMBER 2 INTERACTING PROTEIN"/>
    <property type="match status" value="1"/>
</dbReference>
<dbReference type="Pfam" id="PF11559">
    <property type="entry name" value="ADIP"/>
    <property type="match status" value="1"/>
</dbReference>
<keyword evidence="8" id="KW-0206">Cytoskeleton</keyword>
<dbReference type="OrthoDB" id="10356388at2759"/>
<keyword evidence="6" id="KW-0965">Cell junction</keyword>
<comment type="caution">
    <text evidence="10">The sequence shown here is derived from an EMBL/GenBank/DDBJ whole genome shotgun (WGS) entry which is preliminary data.</text>
</comment>
<evidence type="ECO:0000256" key="8">
    <source>
        <dbReference type="ARBA" id="ARBA00023212"/>
    </source>
</evidence>
<proteinExistence type="inferred from homology"/>
<dbReference type="InterPro" id="IPR021622">
    <property type="entry name" value="Afadin/alpha-actinin-bd"/>
</dbReference>
<dbReference type="GO" id="GO:0036064">
    <property type="term" value="C:ciliary basal body"/>
    <property type="evidence" value="ECO:0007669"/>
    <property type="project" value="TreeGrafter"/>
</dbReference>
<evidence type="ECO:0000256" key="7">
    <source>
        <dbReference type="ARBA" id="ARBA00023054"/>
    </source>
</evidence>
<evidence type="ECO:0000256" key="6">
    <source>
        <dbReference type="ARBA" id="ARBA00022949"/>
    </source>
</evidence>
<dbReference type="EMBL" id="BRXW01000551">
    <property type="protein sequence ID" value="GMH65399.1"/>
    <property type="molecule type" value="Genomic_DNA"/>
</dbReference>
<feature type="coiled-coil region" evidence="9">
    <location>
        <begin position="337"/>
        <end position="413"/>
    </location>
</feature>